<dbReference type="STRING" id="756272.Plabr_3733"/>
<feature type="transmembrane region" description="Helical" evidence="1">
    <location>
        <begin position="28"/>
        <end position="49"/>
    </location>
</feature>
<dbReference type="InterPro" id="IPR011453">
    <property type="entry name" value="DUF1559"/>
</dbReference>
<dbReference type="AlphaFoldDB" id="F0SRY5"/>
<reference evidence="4" key="1">
    <citation type="submission" date="2011-02" db="EMBL/GenBank/DDBJ databases">
        <title>The complete genome of Planctomyces brasiliensis DSM 5305.</title>
        <authorList>
            <person name="Lucas S."/>
            <person name="Copeland A."/>
            <person name="Lapidus A."/>
            <person name="Bruce D."/>
            <person name="Goodwin L."/>
            <person name="Pitluck S."/>
            <person name="Kyrpides N."/>
            <person name="Mavromatis K."/>
            <person name="Pagani I."/>
            <person name="Ivanova N."/>
            <person name="Ovchinnikova G."/>
            <person name="Lu M."/>
            <person name="Detter J.C."/>
            <person name="Han C."/>
            <person name="Land M."/>
            <person name="Hauser L."/>
            <person name="Markowitz V."/>
            <person name="Cheng J.-F."/>
            <person name="Hugenholtz P."/>
            <person name="Woyke T."/>
            <person name="Wu D."/>
            <person name="Tindall B."/>
            <person name="Pomrenke H.G."/>
            <person name="Brambilla E."/>
            <person name="Klenk H.-P."/>
            <person name="Eisen J.A."/>
        </authorList>
    </citation>
    <scope>NUCLEOTIDE SEQUENCE [LARGE SCALE GENOMIC DNA]</scope>
    <source>
        <strain evidence="4">ATCC 49424 / DSM 5305 / JCM 21570 / NBRC 103401 / IFAM 1448</strain>
    </source>
</reference>
<dbReference type="RefSeq" id="WP_013630042.1">
    <property type="nucleotide sequence ID" value="NC_015174.1"/>
</dbReference>
<dbReference type="SUPFAM" id="SSF54523">
    <property type="entry name" value="Pili subunits"/>
    <property type="match status" value="1"/>
</dbReference>
<keyword evidence="1" id="KW-0812">Transmembrane</keyword>
<dbReference type="NCBIfam" id="TIGR04294">
    <property type="entry name" value="pre_pil_HX9DG"/>
    <property type="match status" value="1"/>
</dbReference>
<evidence type="ECO:0000313" key="4">
    <source>
        <dbReference type="Proteomes" id="UP000006860"/>
    </source>
</evidence>
<dbReference type="InterPro" id="IPR012902">
    <property type="entry name" value="N_methyl_site"/>
</dbReference>
<dbReference type="eggNOG" id="COG2165">
    <property type="taxonomic scope" value="Bacteria"/>
</dbReference>
<evidence type="ECO:0000259" key="2">
    <source>
        <dbReference type="Pfam" id="PF07596"/>
    </source>
</evidence>
<name>F0SRY5_RUBBR</name>
<keyword evidence="1" id="KW-1133">Transmembrane helix</keyword>
<protein>
    <recommendedName>
        <fullName evidence="2">DUF1559 domain-containing protein</fullName>
    </recommendedName>
</protein>
<dbReference type="InterPro" id="IPR027558">
    <property type="entry name" value="Pre_pil_HX9DG_C"/>
</dbReference>
<dbReference type="PANTHER" id="PTHR30093:SF2">
    <property type="entry name" value="TYPE II SECRETION SYSTEM PROTEIN H"/>
    <property type="match status" value="1"/>
</dbReference>
<dbReference type="Gene3D" id="3.30.700.10">
    <property type="entry name" value="Glycoprotein, Type 4 Pilin"/>
    <property type="match status" value="1"/>
</dbReference>
<dbReference type="PANTHER" id="PTHR30093">
    <property type="entry name" value="GENERAL SECRETION PATHWAY PROTEIN G"/>
    <property type="match status" value="1"/>
</dbReference>
<feature type="domain" description="DUF1559" evidence="2">
    <location>
        <begin position="48"/>
        <end position="311"/>
    </location>
</feature>
<dbReference type="KEGG" id="pbs:Plabr_3733"/>
<organism evidence="3 4">
    <name type="scientific">Rubinisphaera brasiliensis (strain ATCC 49424 / DSM 5305 / JCM 21570 / IAM 15109 / NBRC 103401 / IFAM 1448)</name>
    <name type="common">Planctomyces brasiliensis</name>
    <dbReference type="NCBI Taxonomy" id="756272"/>
    <lineage>
        <taxon>Bacteria</taxon>
        <taxon>Pseudomonadati</taxon>
        <taxon>Planctomycetota</taxon>
        <taxon>Planctomycetia</taxon>
        <taxon>Planctomycetales</taxon>
        <taxon>Planctomycetaceae</taxon>
        <taxon>Rubinisphaera</taxon>
    </lineage>
</organism>
<dbReference type="Proteomes" id="UP000006860">
    <property type="component" value="Chromosome"/>
</dbReference>
<proteinExistence type="predicted"/>
<accession>F0SRY5</accession>
<keyword evidence="4" id="KW-1185">Reference proteome</keyword>
<dbReference type="OrthoDB" id="255848at2"/>
<dbReference type="HOGENOM" id="CLU_041661_0_0_0"/>
<dbReference type="Pfam" id="PF07596">
    <property type="entry name" value="SBP_bac_10"/>
    <property type="match status" value="1"/>
</dbReference>
<dbReference type="Pfam" id="PF07963">
    <property type="entry name" value="N_methyl"/>
    <property type="match status" value="1"/>
</dbReference>
<dbReference type="InterPro" id="IPR045584">
    <property type="entry name" value="Pilin-like"/>
</dbReference>
<evidence type="ECO:0000256" key="1">
    <source>
        <dbReference type="SAM" id="Phobius"/>
    </source>
</evidence>
<keyword evidence="1" id="KW-0472">Membrane</keyword>
<gene>
    <name evidence="3" type="ordered locus">Plabr_3733</name>
</gene>
<sequence length="327" mass="35702">MAFHLNETWRSSSEQTPSSRAGFTVVELLVSLTVIATLIALLLPAIAAAREAARRAKCKNNLRQMGAAVLNFESLHRHLPGNGWGYLWVGDPDRGVGRDQPGGWIYQLLPFLENSQSAESMQGLTDTVKRDRLGQLCQQPVTVFQCPSRPSPAVSPGNDTLTFANVNLSAMVAKTDYAICEGDFITDTPGGPSSLEEGDDPSYVWQDVSQATGVSFLKSEVQLSQISDGLSQTYLAGEKHVSLYGYDSASDSGNDQPLYSGVDLDIARWTLETPYPDSRSTLYRRFGSAHRSGTHFVFCDGAVKAISYRIDWNIHRGNGNCKDGSKQ</sequence>
<evidence type="ECO:0000313" key="3">
    <source>
        <dbReference type="EMBL" id="ADY61323.1"/>
    </source>
</evidence>
<dbReference type="EMBL" id="CP002546">
    <property type="protein sequence ID" value="ADY61323.1"/>
    <property type="molecule type" value="Genomic_DNA"/>
</dbReference>